<dbReference type="EMBL" id="RCMG01000229">
    <property type="protein sequence ID" value="KAG2859060.1"/>
    <property type="molecule type" value="Genomic_DNA"/>
</dbReference>
<dbReference type="EMBL" id="RCML01000212">
    <property type="protein sequence ID" value="KAG2985437.1"/>
    <property type="molecule type" value="Genomic_DNA"/>
</dbReference>
<evidence type="ECO:0000313" key="2">
    <source>
        <dbReference type="EMBL" id="KAG2859060.1"/>
    </source>
</evidence>
<reference evidence="2" key="2">
    <citation type="submission" date="2018-10" db="EMBL/GenBank/DDBJ databases">
        <title>Effector identification in a new, highly contiguous assembly of the strawberry crown rot pathogen Phytophthora cactorum.</title>
        <authorList>
            <person name="Armitage A.D."/>
            <person name="Nellist C.F."/>
            <person name="Bates H."/>
            <person name="Vickerstaff R.J."/>
            <person name="Harrison R.J."/>
        </authorList>
    </citation>
    <scope>NUCLEOTIDE SEQUENCE</scope>
    <source>
        <strain evidence="2">15-7</strain>
        <strain evidence="3">P415</strain>
        <strain evidence="4">P421</strain>
    </source>
</reference>
<organism evidence="6 7">
    <name type="scientific">Phytophthora cactorum</name>
    <dbReference type="NCBI Taxonomy" id="29920"/>
    <lineage>
        <taxon>Eukaryota</taxon>
        <taxon>Sar</taxon>
        <taxon>Stramenopiles</taxon>
        <taxon>Oomycota</taxon>
        <taxon>Peronosporomycetes</taxon>
        <taxon>Peronosporales</taxon>
        <taxon>Peronosporaceae</taxon>
        <taxon>Phytophthora</taxon>
    </lineage>
</organism>
<feature type="region of interest" description="Disordered" evidence="1">
    <location>
        <begin position="42"/>
        <end position="65"/>
    </location>
</feature>
<evidence type="ECO:0000313" key="7">
    <source>
        <dbReference type="Proteomes" id="UP000251314"/>
    </source>
</evidence>
<dbReference type="VEuPathDB" id="FungiDB:PC110_g9067"/>
<dbReference type="Proteomes" id="UP000697107">
    <property type="component" value="Unassembled WGS sequence"/>
</dbReference>
<accession>A0A329SD85</accession>
<dbReference type="Proteomes" id="UP000735874">
    <property type="component" value="Unassembled WGS sequence"/>
</dbReference>
<gene>
    <name evidence="5" type="ORF">JG687_00004760</name>
    <name evidence="6" type="ORF">PC110_g9067</name>
    <name evidence="2" type="ORF">PC113_g9249</name>
    <name evidence="3" type="ORF">PC118_g8325</name>
    <name evidence="4" type="ORF">PC129_g6624</name>
</gene>
<evidence type="ECO:0000313" key="4">
    <source>
        <dbReference type="EMBL" id="KAG3222658.1"/>
    </source>
</evidence>
<dbReference type="Proteomes" id="UP000251314">
    <property type="component" value="Unassembled WGS sequence"/>
</dbReference>
<proteinExistence type="predicted"/>
<evidence type="ECO:0000313" key="6">
    <source>
        <dbReference type="EMBL" id="RAW34609.1"/>
    </source>
</evidence>
<dbReference type="OrthoDB" id="93731at2759"/>
<dbReference type="Proteomes" id="UP000688947">
    <property type="component" value="Unassembled WGS sequence"/>
</dbReference>
<dbReference type="EMBL" id="MJFZ01000195">
    <property type="protein sequence ID" value="RAW34609.1"/>
    <property type="molecule type" value="Genomic_DNA"/>
</dbReference>
<sequence>MPPKLKRKAREENVSLHPVGLLLKRRVKAMVTAVICLTQCEAKESSEGVPRSRQGKQRPVEDIDEDELVPVNPFQQEYKTWADLDELLKR</sequence>
<dbReference type="Proteomes" id="UP000760860">
    <property type="component" value="Unassembled WGS sequence"/>
</dbReference>
<dbReference type="EMBL" id="RCMV01000172">
    <property type="protein sequence ID" value="KAG3222658.1"/>
    <property type="molecule type" value="Genomic_DNA"/>
</dbReference>
<comment type="caution">
    <text evidence="6">The sequence shown here is derived from an EMBL/GenBank/DDBJ whole genome shotgun (WGS) entry which is preliminary data.</text>
</comment>
<reference evidence="6 7" key="1">
    <citation type="submission" date="2018-01" db="EMBL/GenBank/DDBJ databases">
        <title>Draft genome of the strawberry crown rot pathogen Phytophthora cactorum.</title>
        <authorList>
            <person name="Armitage A.D."/>
            <person name="Lysoe E."/>
            <person name="Nellist C.F."/>
            <person name="Harrison R.J."/>
            <person name="Brurberg M.B."/>
        </authorList>
    </citation>
    <scope>NUCLEOTIDE SEQUENCE [LARGE SCALE GENOMIC DNA]</scope>
    <source>
        <strain evidence="6 7">10300</strain>
    </source>
</reference>
<evidence type="ECO:0000256" key="1">
    <source>
        <dbReference type="SAM" id="MobiDB-lite"/>
    </source>
</evidence>
<evidence type="ECO:0000313" key="3">
    <source>
        <dbReference type="EMBL" id="KAG2985437.1"/>
    </source>
</evidence>
<dbReference type="AlphaFoldDB" id="A0A329SD85"/>
<dbReference type="EMBL" id="JAENGZ010000169">
    <property type="protein sequence ID" value="KAG6966550.1"/>
    <property type="molecule type" value="Genomic_DNA"/>
</dbReference>
<keyword evidence="7" id="KW-1185">Reference proteome</keyword>
<reference evidence="5" key="3">
    <citation type="submission" date="2021-01" db="EMBL/GenBank/DDBJ databases">
        <title>Phytophthora aleatoria, a newly-described species from Pinus radiata is distinct from Phytophthora cactorum isolates based on comparative genomics.</title>
        <authorList>
            <person name="Mcdougal R."/>
            <person name="Panda P."/>
            <person name="Williams N."/>
            <person name="Studholme D.J."/>
        </authorList>
    </citation>
    <scope>NUCLEOTIDE SEQUENCE</scope>
    <source>
        <strain evidence="5">NZFS 3830</strain>
    </source>
</reference>
<protein>
    <submittedName>
        <fullName evidence="6">Uncharacterized protein</fullName>
    </submittedName>
</protein>
<evidence type="ECO:0000313" key="5">
    <source>
        <dbReference type="EMBL" id="KAG6966550.1"/>
    </source>
</evidence>
<name>A0A329SD85_9STRA</name>